<evidence type="ECO:0000313" key="3">
    <source>
        <dbReference type="Proteomes" id="UP001152523"/>
    </source>
</evidence>
<dbReference type="InterPro" id="IPR026960">
    <property type="entry name" value="RVT-Znf"/>
</dbReference>
<accession>A0AAV0DGK3</accession>
<evidence type="ECO:0000313" key="2">
    <source>
        <dbReference type="EMBL" id="CAH9100184.1"/>
    </source>
</evidence>
<keyword evidence="3" id="KW-1185">Reference proteome</keyword>
<dbReference type="AlphaFoldDB" id="A0AAV0DGK3"/>
<dbReference type="EMBL" id="CAMAPF010000107">
    <property type="protein sequence ID" value="CAH9100184.1"/>
    <property type="molecule type" value="Genomic_DNA"/>
</dbReference>
<proteinExistence type="predicted"/>
<organism evidence="2 3">
    <name type="scientific">Cuscuta epithymum</name>
    <dbReference type="NCBI Taxonomy" id="186058"/>
    <lineage>
        <taxon>Eukaryota</taxon>
        <taxon>Viridiplantae</taxon>
        <taxon>Streptophyta</taxon>
        <taxon>Embryophyta</taxon>
        <taxon>Tracheophyta</taxon>
        <taxon>Spermatophyta</taxon>
        <taxon>Magnoliopsida</taxon>
        <taxon>eudicotyledons</taxon>
        <taxon>Gunneridae</taxon>
        <taxon>Pentapetalae</taxon>
        <taxon>asterids</taxon>
        <taxon>lamiids</taxon>
        <taxon>Solanales</taxon>
        <taxon>Convolvulaceae</taxon>
        <taxon>Cuscuteae</taxon>
        <taxon>Cuscuta</taxon>
        <taxon>Cuscuta subgen. Cuscuta</taxon>
    </lineage>
</organism>
<evidence type="ECO:0000259" key="1">
    <source>
        <dbReference type="Pfam" id="PF13966"/>
    </source>
</evidence>
<reference evidence="2" key="1">
    <citation type="submission" date="2022-07" db="EMBL/GenBank/DDBJ databases">
        <authorList>
            <person name="Macas J."/>
            <person name="Novak P."/>
            <person name="Neumann P."/>
        </authorList>
    </citation>
    <scope>NUCLEOTIDE SEQUENCE</scope>
</reference>
<dbReference type="Pfam" id="PF13966">
    <property type="entry name" value="zf-RVT"/>
    <property type="match status" value="1"/>
</dbReference>
<name>A0AAV0DGK3_9ASTE</name>
<sequence length="195" mass="23156">MHARYPRGDNLVAKPPDSAVWKRICHIHERGLQLVDFQNGHQVWTPSQDGNFSLSSAFQEIRDKRSTTFSNSHIWHKNQFLPIKLFMWKLFQNILPLPENLGRFNIHAFPSQCPFCRKDSISTSHIFYNCSSIKPIWLYYMSMFSIFIPNWNVSHRQICFTWWLEAGTKTIIDIYKHCIPGIISWHIWKCYSSYT</sequence>
<gene>
    <name evidence="2" type="ORF">CEPIT_LOCUS15220</name>
</gene>
<comment type="caution">
    <text evidence="2">The sequence shown here is derived from an EMBL/GenBank/DDBJ whole genome shotgun (WGS) entry which is preliminary data.</text>
</comment>
<protein>
    <recommendedName>
        <fullName evidence="1">Reverse transcriptase zinc-binding domain-containing protein</fullName>
    </recommendedName>
</protein>
<feature type="domain" description="Reverse transcriptase zinc-binding" evidence="1">
    <location>
        <begin position="52"/>
        <end position="137"/>
    </location>
</feature>
<dbReference type="Proteomes" id="UP001152523">
    <property type="component" value="Unassembled WGS sequence"/>
</dbReference>